<dbReference type="CDD" id="cd02064">
    <property type="entry name" value="FAD_synthetase_N"/>
    <property type="match status" value="1"/>
</dbReference>
<dbReference type="Pfam" id="PF01687">
    <property type="entry name" value="Flavokinase"/>
    <property type="match status" value="1"/>
</dbReference>
<evidence type="ECO:0000256" key="1">
    <source>
        <dbReference type="ARBA" id="ARBA00002121"/>
    </source>
</evidence>
<sequence length="304" mass="34578">MKIESFKFSEEYANTAVALGNFDGLHLGHQYLIEEMKKSAREKNLTTSVFTFNNDTLVKFKTNKSNNILTSNDQKISLLEDMGVEILYIVDFTESLMHMTPYEFVKNIIVEELRAKLVVIGFDYRFGYKAQGDGEFLKKAGEEFGFEVHIIQPITKDNNIISSSYIRELINEGLIREANTLLGRPFTISGTVIKGKGRGKGLGFATANLKLSTDYQIPRLGVYKTHTHVNGKKYLSVTNVGNNPTFNDAGFSFETHIIDFNEDIYGKKIEVLFDDFIRDEIKFSNKDELINQVMDDIKKTIESN</sequence>
<dbReference type="InterPro" id="IPR023465">
    <property type="entry name" value="Riboflavin_kinase_dom_sf"/>
</dbReference>
<evidence type="ECO:0000256" key="7">
    <source>
        <dbReference type="ARBA" id="ARBA00022695"/>
    </source>
</evidence>
<dbReference type="NCBIfam" id="NF004160">
    <property type="entry name" value="PRK05627.1-3"/>
    <property type="match status" value="1"/>
</dbReference>
<keyword evidence="4 15" id="KW-0285">Flavoprotein</keyword>
<evidence type="ECO:0000256" key="4">
    <source>
        <dbReference type="ARBA" id="ARBA00022630"/>
    </source>
</evidence>
<comment type="function">
    <text evidence="1">Catalyzes the phosphorylation of riboflavin to FMN followed by the adenylation of FMN to FAD.</text>
</comment>
<dbReference type="Gene3D" id="2.40.30.30">
    <property type="entry name" value="Riboflavin kinase-like"/>
    <property type="match status" value="1"/>
</dbReference>
<dbReference type="FunFam" id="2.40.30.30:FF:000003">
    <property type="entry name" value="Riboflavin biosynthesis protein"/>
    <property type="match status" value="1"/>
</dbReference>
<dbReference type="EMBL" id="FNQE01000009">
    <property type="protein sequence ID" value="SDY84690.1"/>
    <property type="molecule type" value="Genomic_DNA"/>
</dbReference>
<keyword evidence="12" id="KW-0511">Multifunctional enzyme</keyword>
<dbReference type="Gene3D" id="3.40.50.620">
    <property type="entry name" value="HUPs"/>
    <property type="match status" value="1"/>
</dbReference>
<dbReference type="PIRSF" id="PIRSF004491">
    <property type="entry name" value="FAD_Synth"/>
    <property type="match status" value="1"/>
</dbReference>
<comment type="pathway">
    <text evidence="3 15">Cofactor biosynthesis; FMN biosynthesis; FMN from riboflavin (ATP route): step 1/1.</text>
</comment>
<dbReference type="NCBIfam" id="NF004162">
    <property type="entry name" value="PRK05627.1-5"/>
    <property type="match status" value="1"/>
</dbReference>
<evidence type="ECO:0000259" key="16">
    <source>
        <dbReference type="SMART" id="SM00904"/>
    </source>
</evidence>
<dbReference type="InterPro" id="IPR004821">
    <property type="entry name" value="Cyt_trans-like"/>
</dbReference>
<dbReference type="SMART" id="SM00904">
    <property type="entry name" value="Flavokinase"/>
    <property type="match status" value="1"/>
</dbReference>
<dbReference type="PANTHER" id="PTHR22749">
    <property type="entry name" value="RIBOFLAVIN KINASE/FMN ADENYLYLTRANSFERASE"/>
    <property type="match status" value="1"/>
</dbReference>
<dbReference type="NCBIfam" id="TIGR00125">
    <property type="entry name" value="cyt_tran_rel"/>
    <property type="match status" value="1"/>
</dbReference>
<dbReference type="InterPro" id="IPR015865">
    <property type="entry name" value="Riboflavin_kinase_bac/euk"/>
</dbReference>
<dbReference type="GO" id="GO:0009231">
    <property type="term" value="P:riboflavin biosynthetic process"/>
    <property type="evidence" value="ECO:0007669"/>
    <property type="project" value="InterPro"/>
</dbReference>
<evidence type="ECO:0000256" key="6">
    <source>
        <dbReference type="ARBA" id="ARBA00022679"/>
    </source>
</evidence>
<keyword evidence="7 15" id="KW-0548">Nucleotidyltransferase</keyword>
<dbReference type="GO" id="GO:0009398">
    <property type="term" value="P:FMN biosynthetic process"/>
    <property type="evidence" value="ECO:0007669"/>
    <property type="project" value="UniProtKB-UniRule"/>
</dbReference>
<dbReference type="SUPFAM" id="SSF52374">
    <property type="entry name" value="Nucleotidylyl transferase"/>
    <property type="match status" value="1"/>
</dbReference>
<dbReference type="OrthoDB" id="9803667at2"/>
<evidence type="ECO:0000256" key="5">
    <source>
        <dbReference type="ARBA" id="ARBA00022643"/>
    </source>
</evidence>
<comment type="catalytic activity">
    <reaction evidence="14 15">
        <text>FMN + ATP + H(+) = FAD + diphosphate</text>
        <dbReference type="Rhea" id="RHEA:17237"/>
        <dbReference type="ChEBI" id="CHEBI:15378"/>
        <dbReference type="ChEBI" id="CHEBI:30616"/>
        <dbReference type="ChEBI" id="CHEBI:33019"/>
        <dbReference type="ChEBI" id="CHEBI:57692"/>
        <dbReference type="ChEBI" id="CHEBI:58210"/>
        <dbReference type="EC" id="2.7.7.2"/>
    </reaction>
</comment>
<evidence type="ECO:0000256" key="3">
    <source>
        <dbReference type="ARBA" id="ARBA00005201"/>
    </source>
</evidence>
<dbReference type="UniPathway" id="UPA00276">
    <property type="reaction ID" value="UER00406"/>
</dbReference>
<dbReference type="EC" id="2.7.1.26" evidence="15"/>
<dbReference type="UniPathway" id="UPA00277">
    <property type="reaction ID" value="UER00407"/>
</dbReference>
<dbReference type="InterPro" id="IPR002606">
    <property type="entry name" value="Riboflavin_kinase_bac"/>
</dbReference>
<dbReference type="Pfam" id="PF06574">
    <property type="entry name" value="FAD_syn"/>
    <property type="match status" value="1"/>
</dbReference>
<dbReference type="PANTHER" id="PTHR22749:SF6">
    <property type="entry name" value="RIBOFLAVIN KINASE"/>
    <property type="match status" value="1"/>
</dbReference>
<keyword evidence="6 15" id="KW-0808">Transferase</keyword>
<evidence type="ECO:0000256" key="13">
    <source>
        <dbReference type="ARBA" id="ARBA00047880"/>
    </source>
</evidence>
<keyword evidence="5 15" id="KW-0288">FMN</keyword>
<evidence type="ECO:0000256" key="15">
    <source>
        <dbReference type="PIRNR" id="PIRNR004491"/>
    </source>
</evidence>
<evidence type="ECO:0000313" key="17">
    <source>
        <dbReference type="EMBL" id="SDY84690.1"/>
    </source>
</evidence>
<organism evidence="17 18">
    <name type="scientific">Proteiniborus ethanoligenes</name>
    <dbReference type="NCBI Taxonomy" id="415015"/>
    <lineage>
        <taxon>Bacteria</taxon>
        <taxon>Bacillati</taxon>
        <taxon>Bacillota</taxon>
        <taxon>Clostridia</taxon>
        <taxon>Eubacteriales</taxon>
        <taxon>Proteiniborus</taxon>
    </lineage>
</organism>
<accession>A0A1H3N7P1</accession>
<dbReference type="GO" id="GO:0006747">
    <property type="term" value="P:FAD biosynthetic process"/>
    <property type="evidence" value="ECO:0007669"/>
    <property type="project" value="UniProtKB-UniRule"/>
</dbReference>
<evidence type="ECO:0000256" key="10">
    <source>
        <dbReference type="ARBA" id="ARBA00022827"/>
    </source>
</evidence>
<name>A0A1H3N7P1_9FIRM</name>
<dbReference type="STRING" id="415015.SAMN05660462_01038"/>
<dbReference type="InterPro" id="IPR023468">
    <property type="entry name" value="Riboflavin_kinase"/>
</dbReference>
<evidence type="ECO:0000256" key="2">
    <source>
        <dbReference type="ARBA" id="ARBA00004726"/>
    </source>
</evidence>
<dbReference type="InterPro" id="IPR015864">
    <property type="entry name" value="FAD_synthase"/>
</dbReference>
<dbReference type="FunFam" id="3.40.50.620:FF:000021">
    <property type="entry name" value="Riboflavin biosynthesis protein"/>
    <property type="match status" value="1"/>
</dbReference>
<dbReference type="GO" id="GO:0005524">
    <property type="term" value="F:ATP binding"/>
    <property type="evidence" value="ECO:0007669"/>
    <property type="project" value="UniProtKB-UniRule"/>
</dbReference>
<dbReference type="NCBIfam" id="TIGR00083">
    <property type="entry name" value="ribF"/>
    <property type="match status" value="1"/>
</dbReference>
<keyword evidence="9 15" id="KW-0418">Kinase</keyword>
<protein>
    <recommendedName>
        <fullName evidence="15">Riboflavin biosynthesis protein</fullName>
    </recommendedName>
    <domain>
        <recommendedName>
            <fullName evidence="15">Riboflavin kinase</fullName>
            <ecNumber evidence="15">2.7.1.26</ecNumber>
        </recommendedName>
        <alternativeName>
            <fullName evidence="15">Flavokinase</fullName>
        </alternativeName>
    </domain>
    <domain>
        <recommendedName>
            <fullName evidence="15">FMN adenylyltransferase</fullName>
            <ecNumber evidence="15">2.7.7.2</ecNumber>
        </recommendedName>
        <alternativeName>
            <fullName evidence="15">FAD pyrophosphorylase</fullName>
        </alternativeName>
        <alternativeName>
            <fullName evidence="15">FAD synthase</fullName>
        </alternativeName>
    </domain>
</protein>
<keyword evidence="10 15" id="KW-0274">FAD</keyword>
<keyword evidence="18" id="KW-1185">Reference proteome</keyword>
<feature type="domain" description="Riboflavin kinase" evidence="16">
    <location>
        <begin position="181"/>
        <end position="304"/>
    </location>
</feature>
<dbReference type="EC" id="2.7.7.2" evidence="15"/>
<dbReference type="InterPro" id="IPR014729">
    <property type="entry name" value="Rossmann-like_a/b/a_fold"/>
</dbReference>
<dbReference type="GO" id="GO:0008531">
    <property type="term" value="F:riboflavin kinase activity"/>
    <property type="evidence" value="ECO:0007669"/>
    <property type="project" value="UniProtKB-UniRule"/>
</dbReference>
<dbReference type="Proteomes" id="UP000198625">
    <property type="component" value="Unassembled WGS sequence"/>
</dbReference>
<comment type="similarity">
    <text evidence="15">Belongs to the ribF family.</text>
</comment>
<dbReference type="SUPFAM" id="SSF82114">
    <property type="entry name" value="Riboflavin kinase-like"/>
    <property type="match status" value="1"/>
</dbReference>
<comment type="catalytic activity">
    <reaction evidence="13 15">
        <text>riboflavin + ATP = FMN + ADP + H(+)</text>
        <dbReference type="Rhea" id="RHEA:14357"/>
        <dbReference type="ChEBI" id="CHEBI:15378"/>
        <dbReference type="ChEBI" id="CHEBI:30616"/>
        <dbReference type="ChEBI" id="CHEBI:57986"/>
        <dbReference type="ChEBI" id="CHEBI:58210"/>
        <dbReference type="ChEBI" id="CHEBI:456216"/>
        <dbReference type="EC" id="2.7.1.26"/>
    </reaction>
</comment>
<gene>
    <name evidence="17" type="ORF">SAMN05660462_01038</name>
</gene>
<comment type="pathway">
    <text evidence="2 15">Cofactor biosynthesis; FAD biosynthesis; FAD from FMN: step 1/1.</text>
</comment>
<evidence type="ECO:0000256" key="12">
    <source>
        <dbReference type="ARBA" id="ARBA00023268"/>
    </source>
</evidence>
<dbReference type="RefSeq" id="WP_091728149.1">
    <property type="nucleotide sequence ID" value="NZ_FNQE01000009.1"/>
</dbReference>
<evidence type="ECO:0000256" key="8">
    <source>
        <dbReference type="ARBA" id="ARBA00022741"/>
    </source>
</evidence>
<keyword evidence="11 15" id="KW-0067">ATP-binding</keyword>
<evidence type="ECO:0000256" key="9">
    <source>
        <dbReference type="ARBA" id="ARBA00022777"/>
    </source>
</evidence>
<keyword evidence="8 15" id="KW-0547">Nucleotide-binding</keyword>
<evidence type="ECO:0000256" key="11">
    <source>
        <dbReference type="ARBA" id="ARBA00022840"/>
    </source>
</evidence>
<proteinExistence type="inferred from homology"/>
<dbReference type="GO" id="GO:0003919">
    <property type="term" value="F:FMN adenylyltransferase activity"/>
    <property type="evidence" value="ECO:0007669"/>
    <property type="project" value="UniProtKB-UniRule"/>
</dbReference>
<dbReference type="AlphaFoldDB" id="A0A1H3N7P1"/>
<evidence type="ECO:0000256" key="14">
    <source>
        <dbReference type="ARBA" id="ARBA00049494"/>
    </source>
</evidence>
<evidence type="ECO:0000313" key="18">
    <source>
        <dbReference type="Proteomes" id="UP000198625"/>
    </source>
</evidence>
<reference evidence="17 18" key="1">
    <citation type="submission" date="2016-10" db="EMBL/GenBank/DDBJ databases">
        <authorList>
            <person name="de Groot N.N."/>
        </authorList>
    </citation>
    <scope>NUCLEOTIDE SEQUENCE [LARGE SCALE GENOMIC DNA]</scope>
    <source>
        <strain evidence="17 18">DSM 21650</strain>
    </source>
</reference>